<dbReference type="InterPro" id="IPR016181">
    <property type="entry name" value="Acyl_CoA_acyltransferase"/>
</dbReference>
<evidence type="ECO:0000313" key="3">
    <source>
        <dbReference type="Proteomes" id="UP000199208"/>
    </source>
</evidence>
<keyword evidence="3" id="KW-1185">Reference proteome</keyword>
<dbReference type="STRING" id="1120920.SAMN03080599_01527"/>
<sequence>MVLRVLGPGETGDYIKFVKQLNRKDPLRRDIMSPTLEMILKGKGALAKSAFLQPVLVTDGGVTVAASVFAQVDRMPEYLQLACFEALENQEEAVRHLIQHGRALARQRGATKLLVGLNFHVNYGLGILADHFDEVPTFGSAYHPPYIKHYFEGFATETISMLTYTTVLEAFEVPVTERLRQRISRAYKVVPADFKHLEKTARMYTEINNAAFSSHRFYYERRIEEDLELFREFRAFLKPENLLFLFYGETPVGFMLWYPDFNQAMKPGETIGVKTWLRWKLWPGRIDTMKIVELGVVPAHQSRGGVVRLFEACREYVRDRFKLCEAGWILSGNTPSRGFGERWADGEGHHYEVYVIDVD</sequence>
<gene>
    <name evidence="2" type="ORF">SAMN03080599_01527</name>
</gene>
<dbReference type="PROSITE" id="PS51186">
    <property type="entry name" value="GNAT"/>
    <property type="match status" value="1"/>
</dbReference>
<dbReference type="InterPro" id="IPR000182">
    <property type="entry name" value="GNAT_dom"/>
</dbReference>
<accession>A0A1G5RY10</accession>
<dbReference type="AlphaFoldDB" id="A0A1G5RY10"/>
<name>A0A1G5RY10_9FIRM</name>
<dbReference type="Pfam" id="PF00583">
    <property type="entry name" value="Acetyltransf_1"/>
    <property type="match status" value="1"/>
</dbReference>
<dbReference type="PANTHER" id="PTHR41368">
    <property type="entry name" value="PROTEIN YGHO"/>
    <property type="match status" value="1"/>
</dbReference>
<reference evidence="2 3" key="1">
    <citation type="submission" date="2016-10" db="EMBL/GenBank/DDBJ databases">
        <authorList>
            <person name="de Groot N.N."/>
        </authorList>
    </citation>
    <scope>NUCLEOTIDE SEQUENCE [LARGE SCALE GENOMIC DNA]</scope>
    <source>
        <strain evidence="2 3">DSM 2784</strain>
    </source>
</reference>
<proteinExistence type="predicted"/>
<dbReference type="OrthoDB" id="1757697at2"/>
<evidence type="ECO:0000313" key="2">
    <source>
        <dbReference type="EMBL" id="SCZ79004.1"/>
    </source>
</evidence>
<organism evidence="2 3">
    <name type="scientific">Acidaminobacter hydrogenoformans DSM 2784</name>
    <dbReference type="NCBI Taxonomy" id="1120920"/>
    <lineage>
        <taxon>Bacteria</taxon>
        <taxon>Bacillati</taxon>
        <taxon>Bacillota</taxon>
        <taxon>Clostridia</taxon>
        <taxon>Peptostreptococcales</taxon>
        <taxon>Acidaminobacteraceae</taxon>
        <taxon>Acidaminobacter</taxon>
    </lineage>
</organism>
<dbReference type="Proteomes" id="UP000199208">
    <property type="component" value="Unassembled WGS sequence"/>
</dbReference>
<dbReference type="PANTHER" id="PTHR41368:SF1">
    <property type="entry name" value="PROTEIN YGHO"/>
    <property type="match status" value="1"/>
</dbReference>
<feature type="domain" description="N-acetyltransferase" evidence="1">
    <location>
        <begin position="192"/>
        <end position="359"/>
    </location>
</feature>
<protein>
    <recommendedName>
        <fullName evidence="1">N-acetyltransferase domain-containing protein</fullName>
    </recommendedName>
</protein>
<dbReference type="SUPFAM" id="SSF55729">
    <property type="entry name" value="Acyl-CoA N-acyltransferases (Nat)"/>
    <property type="match status" value="1"/>
</dbReference>
<dbReference type="RefSeq" id="WP_092590306.1">
    <property type="nucleotide sequence ID" value="NZ_FMWL01000006.1"/>
</dbReference>
<dbReference type="InterPro" id="IPR039968">
    <property type="entry name" value="BcerS-like"/>
</dbReference>
<dbReference type="EMBL" id="FMWL01000006">
    <property type="protein sequence ID" value="SCZ79004.1"/>
    <property type="molecule type" value="Genomic_DNA"/>
</dbReference>
<evidence type="ECO:0000259" key="1">
    <source>
        <dbReference type="PROSITE" id="PS51186"/>
    </source>
</evidence>
<dbReference type="GO" id="GO:0016747">
    <property type="term" value="F:acyltransferase activity, transferring groups other than amino-acyl groups"/>
    <property type="evidence" value="ECO:0007669"/>
    <property type="project" value="InterPro"/>
</dbReference>
<dbReference type="Gene3D" id="3.40.630.30">
    <property type="match status" value="1"/>
</dbReference>